<comment type="caution">
    <text evidence="4">The sequence shown here is derived from an EMBL/GenBank/DDBJ whole genome shotgun (WGS) entry which is preliminary data.</text>
</comment>
<proteinExistence type="predicted"/>
<evidence type="ECO:0000256" key="1">
    <source>
        <dbReference type="ARBA" id="ARBA00022723"/>
    </source>
</evidence>
<sequence length="442" mass="48818">MKLFPTLLLFFQFAFLCGAFAQDQIPQKLAFPGAEGFGKYTTGGRGGKVFVVTSLADDGPGTLRKAIQKKEPRIIVFAVSGTIDLESSLDINYGDLTIAGQSAPGGGITLKNFPLKIKANNVIIRYIRSRMGDLHQVQDDAISAIRTKDVIIDHCSLSWATDECGSFYDNENFTLQNSILSESLNRSVHEKGEHGYGGIWGGMKASFLYNLLSDHNSRNPRFNGARYHKMPKKELGDFRNNVIYNWSGNSSYAGEEGNYNMVNNYYKPGPATPEKHVWILEPYAPYGRFFISGNVVEGFSEMSQNNSLGVVHTKEGWSLLDEELENAAAKTFSADEALEFVLENAGARLSRDAVDLRVIDEIKSGKETFGQSGIIDTQEQVGGWPILDQKEAPIDSDQDGMPDDWEKGRELNPQSALDAAQFDLDSNYTNVEIYLNGLIAGN</sequence>
<organism evidence="4 5">
    <name type="scientific">Algoriphagus jejuensis</name>
    <dbReference type="NCBI Taxonomy" id="419934"/>
    <lineage>
        <taxon>Bacteria</taxon>
        <taxon>Pseudomonadati</taxon>
        <taxon>Bacteroidota</taxon>
        <taxon>Cytophagia</taxon>
        <taxon>Cytophagales</taxon>
        <taxon>Cyclobacteriaceae</taxon>
        <taxon>Algoriphagus</taxon>
    </lineage>
</organism>
<dbReference type="RefSeq" id="WP_343850761.1">
    <property type="nucleotide sequence ID" value="NZ_BAAAFI010000008.1"/>
</dbReference>
<protein>
    <submittedName>
        <fullName evidence="4">Pectate lyase</fullName>
    </submittedName>
</protein>
<dbReference type="Gene3D" id="2.160.20.10">
    <property type="entry name" value="Single-stranded right-handed beta-helix, Pectin lyase-like"/>
    <property type="match status" value="1"/>
</dbReference>
<dbReference type="InterPro" id="IPR012334">
    <property type="entry name" value="Pectin_lyas_fold"/>
</dbReference>
<keyword evidence="2" id="KW-0325">Glycoprotein</keyword>
<reference evidence="4 5" key="1">
    <citation type="journal article" date="2019" name="Int. J. Syst. Evol. Microbiol.">
        <title>The Global Catalogue of Microorganisms (GCM) 10K type strain sequencing project: providing services to taxonomists for standard genome sequencing and annotation.</title>
        <authorList>
            <consortium name="The Broad Institute Genomics Platform"/>
            <consortium name="The Broad Institute Genome Sequencing Center for Infectious Disease"/>
            <person name="Wu L."/>
            <person name="Ma J."/>
        </authorList>
    </citation>
    <scope>NUCLEOTIDE SEQUENCE [LARGE SCALE GENOMIC DNA]</scope>
    <source>
        <strain evidence="4 5">JCM 16112</strain>
    </source>
</reference>
<feature type="chain" id="PRO_5046220217" evidence="3">
    <location>
        <begin position="22"/>
        <end position="442"/>
    </location>
</feature>
<dbReference type="Proteomes" id="UP001500469">
    <property type="component" value="Unassembled WGS sequence"/>
</dbReference>
<keyword evidence="1" id="KW-0479">Metal-binding</keyword>
<keyword evidence="4" id="KW-0456">Lyase</keyword>
<gene>
    <name evidence="4" type="ORF">GCM10009119_18760</name>
</gene>
<name>A0ABN1MZH9_9BACT</name>
<dbReference type="PANTHER" id="PTHR42970:SF1">
    <property type="entry name" value="PECTATE LYASE C-RELATED"/>
    <property type="match status" value="1"/>
</dbReference>
<dbReference type="InterPro" id="IPR011050">
    <property type="entry name" value="Pectin_lyase_fold/virulence"/>
</dbReference>
<keyword evidence="3" id="KW-0732">Signal</keyword>
<evidence type="ECO:0000256" key="2">
    <source>
        <dbReference type="ARBA" id="ARBA00023180"/>
    </source>
</evidence>
<dbReference type="EMBL" id="BAAAFI010000008">
    <property type="protein sequence ID" value="GAA0878908.1"/>
    <property type="molecule type" value="Genomic_DNA"/>
</dbReference>
<dbReference type="SUPFAM" id="SSF51126">
    <property type="entry name" value="Pectin lyase-like"/>
    <property type="match status" value="1"/>
</dbReference>
<dbReference type="PANTHER" id="PTHR42970">
    <property type="entry name" value="PECTATE LYASE C-RELATED"/>
    <property type="match status" value="1"/>
</dbReference>
<dbReference type="GO" id="GO:0016829">
    <property type="term" value="F:lyase activity"/>
    <property type="evidence" value="ECO:0007669"/>
    <property type="project" value="UniProtKB-KW"/>
</dbReference>
<evidence type="ECO:0000256" key="3">
    <source>
        <dbReference type="SAM" id="SignalP"/>
    </source>
</evidence>
<accession>A0ABN1MZH9</accession>
<feature type="signal peptide" evidence="3">
    <location>
        <begin position="1"/>
        <end position="21"/>
    </location>
</feature>
<keyword evidence="5" id="KW-1185">Reference proteome</keyword>
<evidence type="ECO:0000313" key="4">
    <source>
        <dbReference type="EMBL" id="GAA0878908.1"/>
    </source>
</evidence>
<evidence type="ECO:0000313" key="5">
    <source>
        <dbReference type="Proteomes" id="UP001500469"/>
    </source>
</evidence>
<dbReference type="InterPro" id="IPR052063">
    <property type="entry name" value="Polysaccharide_Lyase_1"/>
</dbReference>